<dbReference type="CDD" id="cd02440">
    <property type="entry name" value="AdoMet_MTases"/>
    <property type="match status" value="1"/>
</dbReference>
<evidence type="ECO:0000313" key="1">
    <source>
        <dbReference type="EMBL" id="MFD2025342.1"/>
    </source>
</evidence>
<keyword evidence="1" id="KW-0808">Transferase</keyword>
<comment type="caution">
    <text evidence="1">The sequence shown here is derived from an EMBL/GenBank/DDBJ whole genome shotgun (WGS) entry which is preliminary data.</text>
</comment>
<dbReference type="GO" id="GO:0032259">
    <property type="term" value="P:methylation"/>
    <property type="evidence" value="ECO:0007669"/>
    <property type="project" value="UniProtKB-KW"/>
</dbReference>
<dbReference type="InterPro" id="IPR029063">
    <property type="entry name" value="SAM-dependent_MTases_sf"/>
</dbReference>
<dbReference type="SUPFAM" id="SSF53335">
    <property type="entry name" value="S-adenosyl-L-methionine-dependent methyltransferases"/>
    <property type="match status" value="1"/>
</dbReference>
<reference evidence="2" key="1">
    <citation type="journal article" date="2019" name="Int. J. Syst. Evol. Microbiol.">
        <title>The Global Catalogue of Microorganisms (GCM) 10K type strain sequencing project: providing services to taxonomists for standard genome sequencing and annotation.</title>
        <authorList>
            <consortium name="The Broad Institute Genomics Platform"/>
            <consortium name="The Broad Institute Genome Sequencing Center for Infectious Disease"/>
            <person name="Wu L."/>
            <person name="Ma J."/>
        </authorList>
    </citation>
    <scope>NUCLEOTIDE SEQUENCE [LARGE SCALE GENOMIC DNA]</scope>
    <source>
        <strain evidence="2">CCM 7043</strain>
    </source>
</reference>
<dbReference type="PANTHER" id="PTHR43861">
    <property type="entry name" value="TRANS-ACONITATE 2-METHYLTRANSFERASE-RELATED"/>
    <property type="match status" value="1"/>
</dbReference>
<dbReference type="InterPro" id="IPR023149">
    <property type="entry name" value="Trans_acon_MeTrfase_C"/>
</dbReference>
<dbReference type="Pfam" id="PF13489">
    <property type="entry name" value="Methyltransf_23"/>
    <property type="match status" value="1"/>
</dbReference>
<name>A0ABW4V502_9MICO</name>
<dbReference type="PANTHER" id="PTHR43861:SF1">
    <property type="entry name" value="TRANS-ACONITATE 2-METHYLTRANSFERASE"/>
    <property type="match status" value="1"/>
</dbReference>
<accession>A0ABW4V502</accession>
<dbReference type="Proteomes" id="UP001597338">
    <property type="component" value="Unassembled WGS sequence"/>
</dbReference>
<evidence type="ECO:0000313" key="2">
    <source>
        <dbReference type="Proteomes" id="UP001597338"/>
    </source>
</evidence>
<dbReference type="RefSeq" id="WP_377197244.1">
    <property type="nucleotide sequence ID" value="NZ_JBHUHF010000001.1"/>
</dbReference>
<dbReference type="EMBL" id="JBHUHF010000001">
    <property type="protein sequence ID" value="MFD2025342.1"/>
    <property type="molecule type" value="Genomic_DNA"/>
</dbReference>
<gene>
    <name evidence="1" type="ORF">ACFSL2_07455</name>
</gene>
<dbReference type="Gene3D" id="1.10.150.290">
    <property type="entry name" value="S-adenosyl-L-methionine-dependent methyltransferases"/>
    <property type="match status" value="1"/>
</dbReference>
<dbReference type="GO" id="GO:0008168">
    <property type="term" value="F:methyltransferase activity"/>
    <property type="evidence" value="ECO:0007669"/>
    <property type="project" value="UniProtKB-KW"/>
</dbReference>
<sequence length="252" mass="27484">MVDWNPSAYLQYTDERSRPFTELVARVPGTPASVVDLGCGPGHLTAVLRARWPGAHVTGVDASPAMIEQARAADPGTEYVLADLASDDHTADLVISNAALQWVPGHRELLTTLADRAAQTFAFQVPGNHDAPSHLLLREVAAREPYADVLGPVERRATADPAEYLDLLARPGWSVDAWETTYTHLLHGPDPVLRWISATGAQPTLQALEAEDPALRTRFEEEFGAALRTAYPERSYGTPLAFRRVFVVATRA</sequence>
<dbReference type="Gene3D" id="3.40.50.150">
    <property type="entry name" value="Vaccinia Virus protein VP39"/>
    <property type="match status" value="1"/>
</dbReference>
<protein>
    <submittedName>
        <fullName evidence="1">Methyltransferase domain-containing protein</fullName>
    </submittedName>
</protein>
<organism evidence="1 2">
    <name type="scientific">Promicromonospora aerolata</name>
    <dbReference type="NCBI Taxonomy" id="195749"/>
    <lineage>
        <taxon>Bacteria</taxon>
        <taxon>Bacillati</taxon>
        <taxon>Actinomycetota</taxon>
        <taxon>Actinomycetes</taxon>
        <taxon>Micrococcales</taxon>
        <taxon>Promicromonosporaceae</taxon>
        <taxon>Promicromonospora</taxon>
    </lineage>
</organism>
<keyword evidence="2" id="KW-1185">Reference proteome</keyword>
<proteinExistence type="predicted"/>
<keyword evidence="1" id="KW-0489">Methyltransferase</keyword>